<reference evidence="4" key="1">
    <citation type="journal article" date="2023" name="Mol. Phylogenet. Evol.">
        <title>Genome-scale phylogeny and comparative genomics of the fungal order Sordariales.</title>
        <authorList>
            <person name="Hensen N."/>
            <person name="Bonometti L."/>
            <person name="Westerberg I."/>
            <person name="Brannstrom I.O."/>
            <person name="Guillou S."/>
            <person name="Cros-Aarteil S."/>
            <person name="Calhoun S."/>
            <person name="Haridas S."/>
            <person name="Kuo A."/>
            <person name="Mondo S."/>
            <person name="Pangilinan J."/>
            <person name="Riley R."/>
            <person name="LaButti K."/>
            <person name="Andreopoulos B."/>
            <person name="Lipzen A."/>
            <person name="Chen C."/>
            <person name="Yan M."/>
            <person name="Daum C."/>
            <person name="Ng V."/>
            <person name="Clum A."/>
            <person name="Steindorff A."/>
            <person name="Ohm R.A."/>
            <person name="Martin F."/>
            <person name="Silar P."/>
            <person name="Natvig D.O."/>
            <person name="Lalanne C."/>
            <person name="Gautier V."/>
            <person name="Ament-Velasquez S.L."/>
            <person name="Kruys A."/>
            <person name="Hutchinson M.I."/>
            <person name="Powell A.J."/>
            <person name="Barry K."/>
            <person name="Miller A.N."/>
            <person name="Grigoriev I.V."/>
            <person name="Debuchy R."/>
            <person name="Gladieux P."/>
            <person name="Hiltunen Thoren M."/>
            <person name="Johannesson H."/>
        </authorList>
    </citation>
    <scope>NUCLEOTIDE SEQUENCE</scope>
    <source>
        <strain evidence="4">CBS 141.50</strain>
    </source>
</reference>
<feature type="region of interest" description="Disordered" evidence="2">
    <location>
        <begin position="65"/>
        <end position="112"/>
    </location>
</feature>
<accession>A0AAN6UYA3</accession>
<dbReference type="SUPFAM" id="SSF57701">
    <property type="entry name" value="Zn2/Cys6 DNA-binding domain"/>
    <property type="match status" value="1"/>
</dbReference>
<dbReference type="RefSeq" id="XP_062633472.1">
    <property type="nucleotide sequence ID" value="XM_062782080.1"/>
</dbReference>
<dbReference type="PANTHER" id="PTHR38791">
    <property type="entry name" value="ZN(II)2CYS6 TRANSCRIPTION FACTOR (EUROFUNG)-RELATED-RELATED"/>
    <property type="match status" value="1"/>
</dbReference>
<dbReference type="AlphaFoldDB" id="A0AAN6UYA3"/>
<comment type="caution">
    <text evidence="4">The sequence shown here is derived from an EMBL/GenBank/DDBJ whole genome shotgun (WGS) entry which is preliminary data.</text>
</comment>
<organism evidence="4 5">
    <name type="scientific">Dichotomopilus funicola</name>
    <dbReference type="NCBI Taxonomy" id="1934379"/>
    <lineage>
        <taxon>Eukaryota</taxon>
        <taxon>Fungi</taxon>
        <taxon>Dikarya</taxon>
        <taxon>Ascomycota</taxon>
        <taxon>Pezizomycotina</taxon>
        <taxon>Sordariomycetes</taxon>
        <taxon>Sordariomycetidae</taxon>
        <taxon>Sordariales</taxon>
        <taxon>Chaetomiaceae</taxon>
        <taxon>Dichotomopilus</taxon>
    </lineage>
</organism>
<evidence type="ECO:0000313" key="4">
    <source>
        <dbReference type="EMBL" id="KAK4140101.1"/>
    </source>
</evidence>
<evidence type="ECO:0000313" key="5">
    <source>
        <dbReference type="Proteomes" id="UP001302676"/>
    </source>
</evidence>
<protein>
    <recommendedName>
        <fullName evidence="3">Zn(2)-C6 fungal-type domain-containing protein</fullName>
    </recommendedName>
</protein>
<feature type="region of interest" description="Disordered" evidence="2">
    <location>
        <begin position="228"/>
        <end position="250"/>
    </location>
</feature>
<keyword evidence="5" id="KW-1185">Reference proteome</keyword>
<dbReference type="Gene3D" id="4.10.240.10">
    <property type="entry name" value="Zn(2)-C6 fungal-type DNA-binding domain"/>
    <property type="match status" value="1"/>
</dbReference>
<evidence type="ECO:0000256" key="2">
    <source>
        <dbReference type="SAM" id="MobiDB-lite"/>
    </source>
</evidence>
<dbReference type="PANTHER" id="PTHR38791:SF13">
    <property type="entry name" value="ZN(2)-C6 FUNGAL-TYPE DOMAIN-CONTAINING PROTEIN"/>
    <property type="match status" value="1"/>
</dbReference>
<name>A0AAN6UYA3_9PEZI</name>
<dbReference type="InterPro" id="IPR053175">
    <property type="entry name" value="DHMBA_Reg_Transcription_Factor"/>
</dbReference>
<sequence length="669" mass="71286">MGFDGTPSKGCQTCRTRRVKCDETKPTCKQCAKARRDCPGYRDDFDIVLRNENHAARRRALNLGGARKAGGGSGGRKAGKRAAAAAASSSTSDVSSPSSSRATTTTITSTTTAPRQHRLLLARQSQTAAALSPSPLHIPPESLAPSHFFANFVLVPGPDGSRGFLDYLLPLLNHSSSTTPTATTNAPPLGLDGKGGAGGKGKGDEHLVRAFNACALASWGNRMACVSPSSPSSASSSTSSSSSSSSGAGVAGPGPLGLGGVVLGKQRAGGILGKAFGEYSQALRATQAALVDPVRWKDDSVLAAVLLLGMFENITAKQIGSLAWGSHTEGAIQLVKARGRAQLKTKVGLQLFIAVRTQLIVHALSTGIAPPMGTDWWMRDAVIDPTGSACQRLCLEAGEVRSTATRLMTGITRTPDNIRRAQDLVRRSYQLDQAMTHWMASVPESWRARTLCWQYSDPSSVSSDGKDYSLAEVFPGRVDLYPDIWVAGLWNQLRAARLALMSIIVRTLAWVNFPGDYRTMPQFASAARLCIDIIADILASVPCCLGWHLKRKDLWPQDMPVGVAGGDGSVSKGLAGYFLAFPLACVLTQDYTTDAQRTYIRGRLRHIGDVLGVKYAHILCLLQFRVPSMLMWSDVKNAASGVAAANFEKVVSSPRQAYPTPEPHTPPDE</sequence>
<dbReference type="EMBL" id="MU853640">
    <property type="protein sequence ID" value="KAK4140101.1"/>
    <property type="molecule type" value="Genomic_DNA"/>
</dbReference>
<dbReference type="PROSITE" id="PS50048">
    <property type="entry name" value="ZN2_CY6_FUNGAL_2"/>
    <property type="match status" value="1"/>
</dbReference>
<feature type="compositionally biased region" description="Low complexity" evidence="2">
    <location>
        <begin position="81"/>
        <end position="112"/>
    </location>
</feature>
<dbReference type="GO" id="GO:0008270">
    <property type="term" value="F:zinc ion binding"/>
    <property type="evidence" value="ECO:0007669"/>
    <property type="project" value="InterPro"/>
</dbReference>
<dbReference type="InterPro" id="IPR036864">
    <property type="entry name" value="Zn2-C6_fun-type_DNA-bd_sf"/>
</dbReference>
<dbReference type="Pfam" id="PF00172">
    <property type="entry name" value="Zn_clus"/>
    <property type="match status" value="1"/>
</dbReference>
<dbReference type="SMART" id="SM00066">
    <property type="entry name" value="GAL4"/>
    <property type="match status" value="1"/>
</dbReference>
<feature type="compositionally biased region" description="Low complexity" evidence="2">
    <location>
        <begin position="178"/>
        <end position="191"/>
    </location>
</feature>
<feature type="domain" description="Zn(2)-C6 fungal-type" evidence="3">
    <location>
        <begin position="10"/>
        <end position="38"/>
    </location>
</feature>
<dbReference type="GeneID" id="87818693"/>
<feature type="region of interest" description="Disordered" evidence="2">
    <location>
        <begin position="178"/>
        <end position="202"/>
    </location>
</feature>
<dbReference type="CDD" id="cd00067">
    <property type="entry name" value="GAL4"/>
    <property type="match status" value="1"/>
</dbReference>
<proteinExistence type="predicted"/>
<dbReference type="PROSITE" id="PS00463">
    <property type="entry name" value="ZN2_CY6_FUNGAL_1"/>
    <property type="match status" value="1"/>
</dbReference>
<feature type="compositionally biased region" description="Low complexity" evidence="2">
    <location>
        <begin position="228"/>
        <end position="248"/>
    </location>
</feature>
<dbReference type="GO" id="GO:0000981">
    <property type="term" value="F:DNA-binding transcription factor activity, RNA polymerase II-specific"/>
    <property type="evidence" value="ECO:0007669"/>
    <property type="project" value="InterPro"/>
</dbReference>
<gene>
    <name evidence="4" type="ORF">C8A04DRAFT_32388</name>
</gene>
<dbReference type="InterPro" id="IPR001138">
    <property type="entry name" value="Zn2Cys6_DnaBD"/>
</dbReference>
<feature type="compositionally biased region" description="Gly residues" evidence="2">
    <location>
        <begin position="67"/>
        <end position="76"/>
    </location>
</feature>
<dbReference type="Proteomes" id="UP001302676">
    <property type="component" value="Unassembled WGS sequence"/>
</dbReference>
<evidence type="ECO:0000256" key="1">
    <source>
        <dbReference type="ARBA" id="ARBA00023242"/>
    </source>
</evidence>
<evidence type="ECO:0000259" key="3">
    <source>
        <dbReference type="PROSITE" id="PS50048"/>
    </source>
</evidence>
<reference evidence="4" key="2">
    <citation type="submission" date="2023-05" db="EMBL/GenBank/DDBJ databases">
        <authorList>
            <consortium name="Lawrence Berkeley National Laboratory"/>
            <person name="Steindorff A."/>
            <person name="Hensen N."/>
            <person name="Bonometti L."/>
            <person name="Westerberg I."/>
            <person name="Brannstrom I.O."/>
            <person name="Guillou S."/>
            <person name="Cros-Aarteil S."/>
            <person name="Calhoun S."/>
            <person name="Haridas S."/>
            <person name="Kuo A."/>
            <person name="Mondo S."/>
            <person name="Pangilinan J."/>
            <person name="Riley R."/>
            <person name="Labutti K."/>
            <person name="Andreopoulos B."/>
            <person name="Lipzen A."/>
            <person name="Chen C."/>
            <person name="Yanf M."/>
            <person name="Daum C."/>
            <person name="Ng V."/>
            <person name="Clum A."/>
            <person name="Ohm R."/>
            <person name="Martin F."/>
            <person name="Silar P."/>
            <person name="Natvig D."/>
            <person name="Lalanne C."/>
            <person name="Gautier V."/>
            <person name="Ament-Velasquez S.L."/>
            <person name="Kruys A."/>
            <person name="Hutchinson M.I."/>
            <person name="Powell A.J."/>
            <person name="Barry K."/>
            <person name="Miller A.N."/>
            <person name="Grigoriev I.V."/>
            <person name="Debuchy R."/>
            <person name="Gladieux P."/>
            <person name="Thoren M.H."/>
            <person name="Johannesson H."/>
        </authorList>
    </citation>
    <scope>NUCLEOTIDE SEQUENCE</scope>
    <source>
        <strain evidence="4">CBS 141.50</strain>
    </source>
</reference>
<keyword evidence="1" id="KW-0539">Nucleus</keyword>